<comment type="caution">
    <text evidence="1">The sequence shown here is derived from an EMBL/GenBank/DDBJ whole genome shotgun (WGS) entry which is preliminary data.</text>
</comment>
<sequence length="432" mass="47848">MAPPPNQVYTAFSFVGFLMCAIPFYWHLEAWNTGTCLYMAWTGLACLIQCINSIVWNNNMINRAPVYCDIATRFQVAMNVAIPAASLCINRRLYKIATVKAVMITRAEKRRAIITDLLIGLGIPLLQIPVQYIVSGHRYDIYEDFGPSFEIVLMPPSFYLFFAWPVAIGCISLIYCVLTIFKFKEIMSFNRGLNRGRYLRLMALSSVEILGTVPLGTYFIVSNAKMGVTPWISWDDTHSNYSRVAQYAAFIWKNDHAVVVGLEMYRWLLVLCAFIFFAFFGFAVEARHHYRLVYTSLASRIGLLTTTSGTLHGSSHATSSLPHVKSKGGITVSVITATGDKRYSTVSFTDQLSIPSISLAGDSKPDFKIEQYSPTDSVASSSMGSFEPVASGQSPEPEATTAAGDPRSDEPHTPDTTKSNLHVYSSDAADTV</sequence>
<gene>
    <name evidence="1" type="ORF">F5148DRAFT_1183879</name>
</gene>
<organism evidence="1 2">
    <name type="scientific">Russula earlei</name>
    <dbReference type="NCBI Taxonomy" id="71964"/>
    <lineage>
        <taxon>Eukaryota</taxon>
        <taxon>Fungi</taxon>
        <taxon>Dikarya</taxon>
        <taxon>Basidiomycota</taxon>
        <taxon>Agaricomycotina</taxon>
        <taxon>Agaricomycetes</taxon>
        <taxon>Russulales</taxon>
        <taxon>Russulaceae</taxon>
        <taxon>Russula</taxon>
    </lineage>
</organism>
<reference evidence="1" key="1">
    <citation type="submission" date="2021-03" db="EMBL/GenBank/DDBJ databases">
        <title>Evolutionary priming and transition to the ectomycorrhizal habit in an iconic lineage of mushroom-forming fungi: is preadaptation a requirement?</title>
        <authorList>
            <consortium name="DOE Joint Genome Institute"/>
            <person name="Looney B.P."/>
            <person name="Miyauchi S."/>
            <person name="Morin E."/>
            <person name="Drula E."/>
            <person name="Courty P.E."/>
            <person name="Chicoki N."/>
            <person name="Fauchery L."/>
            <person name="Kohler A."/>
            <person name="Kuo A."/>
            <person name="LaButti K."/>
            <person name="Pangilinan J."/>
            <person name="Lipzen A."/>
            <person name="Riley R."/>
            <person name="Andreopoulos W."/>
            <person name="He G."/>
            <person name="Johnson J."/>
            <person name="Barry K.W."/>
            <person name="Grigoriev I.V."/>
            <person name="Nagy L."/>
            <person name="Hibbett D."/>
            <person name="Henrissat B."/>
            <person name="Matheny P.B."/>
            <person name="Labbe J."/>
            <person name="Martin A.F."/>
        </authorList>
    </citation>
    <scope>NUCLEOTIDE SEQUENCE</scope>
    <source>
        <strain evidence="1">BPL698</strain>
    </source>
</reference>
<proteinExistence type="predicted"/>
<keyword evidence="1" id="KW-0675">Receptor</keyword>
<accession>A0ACC0UEH4</accession>
<dbReference type="Proteomes" id="UP001207468">
    <property type="component" value="Unassembled WGS sequence"/>
</dbReference>
<keyword evidence="2" id="KW-1185">Reference proteome</keyword>
<evidence type="ECO:0000313" key="1">
    <source>
        <dbReference type="EMBL" id="KAI9509916.1"/>
    </source>
</evidence>
<name>A0ACC0UEH4_9AGAM</name>
<dbReference type="EMBL" id="JAGFNK010000053">
    <property type="protein sequence ID" value="KAI9509916.1"/>
    <property type="molecule type" value="Genomic_DNA"/>
</dbReference>
<evidence type="ECO:0000313" key="2">
    <source>
        <dbReference type="Proteomes" id="UP001207468"/>
    </source>
</evidence>
<protein>
    <submittedName>
        <fullName evidence="1">Pheromone A receptor-domain-containing protein</fullName>
    </submittedName>
</protein>